<keyword evidence="7 10" id="KW-0067">ATP-binding</keyword>
<dbReference type="EC" id="6.3.5.7" evidence="3 10"/>
<dbReference type="Proteomes" id="UP000306416">
    <property type="component" value="Unassembled WGS sequence"/>
</dbReference>
<dbReference type="InterPro" id="IPR004412">
    <property type="entry name" value="GatA"/>
</dbReference>
<evidence type="ECO:0000256" key="8">
    <source>
        <dbReference type="ARBA" id="ARBA00022917"/>
    </source>
</evidence>
<evidence type="ECO:0000313" key="13">
    <source>
        <dbReference type="Proteomes" id="UP000306416"/>
    </source>
</evidence>
<dbReference type="Pfam" id="PF01425">
    <property type="entry name" value="Amidase"/>
    <property type="match status" value="1"/>
</dbReference>
<evidence type="ECO:0000256" key="7">
    <source>
        <dbReference type="ARBA" id="ARBA00022840"/>
    </source>
</evidence>
<dbReference type="InterPro" id="IPR036928">
    <property type="entry name" value="AS_sf"/>
</dbReference>
<evidence type="ECO:0000256" key="1">
    <source>
        <dbReference type="ARBA" id="ARBA00008069"/>
    </source>
</evidence>
<comment type="catalytic activity">
    <reaction evidence="9 10">
        <text>L-glutamyl-tRNA(Gln) + L-glutamine + ATP + H2O = L-glutaminyl-tRNA(Gln) + L-glutamate + ADP + phosphate + H(+)</text>
        <dbReference type="Rhea" id="RHEA:17521"/>
        <dbReference type="Rhea" id="RHEA-COMP:9681"/>
        <dbReference type="Rhea" id="RHEA-COMP:9684"/>
        <dbReference type="ChEBI" id="CHEBI:15377"/>
        <dbReference type="ChEBI" id="CHEBI:15378"/>
        <dbReference type="ChEBI" id="CHEBI:29985"/>
        <dbReference type="ChEBI" id="CHEBI:30616"/>
        <dbReference type="ChEBI" id="CHEBI:43474"/>
        <dbReference type="ChEBI" id="CHEBI:58359"/>
        <dbReference type="ChEBI" id="CHEBI:78520"/>
        <dbReference type="ChEBI" id="CHEBI:78521"/>
        <dbReference type="ChEBI" id="CHEBI:456216"/>
        <dbReference type="EC" id="6.3.5.7"/>
    </reaction>
</comment>
<sequence>MEIFDLTIHELHDKLKAKEVSSVEATRAMLDRIEAVDGQVNAYITVTPEQALVEAEAADRRIAAGDIAPLTGIPMGLKDIFITKGIRTTCGSRILENFVPPYDGTAVAKLKEQGAVIVGKLNQDEFAMGSSNESSYFGPVKNPWNLECTPGGSSGGSAAAIAARTATATLGTDTGGSIRQPASHCSCVGVKPTYGRVSRYGVIAYASSLDQVGPLTRDVTDAALLLGAVAGYDPKDSTSVNTPVPDYLAGLKTGVKGLKIGLPKQYFIEGLDPDVKRAMDEAIALYKSLGAELREVSLPHTEYAVATYYLIATAEASSNLARYDGVRFGHRAEEIRGLKEMYAKTRAEGFGSEVKRRIMLGTYALSSGYYDAYYVKAQKVRTLIMQDFLNAFNEVDVLLTPIAPTPPFKIGEKLADPLQMYLSDIFTIPVNLAGTCGISIPAGFSAAGLPIGLQLIGKPFGEATILSTAYAFEQETQWHLKKAPL</sequence>
<gene>
    <name evidence="10 12" type="primary">gatA</name>
    <name evidence="12" type="ORF">E4633_06125</name>
</gene>
<name>A0A4S1CNW7_9BACT</name>
<evidence type="ECO:0000256" key="3">
    <source>
        <dbReference type="ARBA" id="ARBA00012739"/>
    </source>
</evidence>
<protein>
    <recommendedName>
        <fullName evidence="4 10">Glutamyl-tRNA(Gln) amidotransferase subunit A</fullName>
        <shortName evidence="10">Glu-ADT subunit A</shortName>
        <ecNumber evidence="3 10">6.3.5.7</ecNumber>
    </recommendedName>
</protein>
<dbReference type="InterPro" id="IPR020556">
    <property type="entry name" value="Amidase_CS"/>
</dbReference>
<dbReference type="PROSITE" id="PS00571">
    <property type="entry name" value="AMIDASES"/>
    <property type="match status" value="1"/>
</dbReference>
<keyword evidence="5 10" id="KW-0436">Ligase</keyword>
<comment type="function">
    <text evidence="10">Allows the formation of correctly charged Gln-tRNA(Gln) through the transamidation of misacylated Glu-tRNA(Gln) in organisms which lack glutaminyl-tRNA synthetase. The reaction takes place in the presence of glutamine and ATP through an activated gamma-phospho-Glu-tRNA(Gln).</text>
</comment>
<evidence type="ECO:0000256" key="5">
    <source>
        <dbReference type="ARBA" id="ARBA00022598"/>
    </source>
</evidence>
<keyword evidence="6 10" id="KW-0547">Nucleotide-binding</keyword>
<reference evidence="12 13" key="1">
    <citation type="submission" date="2019-04" db="EMBL/GenBank/DDBJ databases">
        <title>Geobacter oryzae sp. nov., ferric-reducing bacteria isolated from paddy soil.</title>
        <authorList>
            <person name="Xu Z."/>
            <person name="Masuda Y."/>
            <person name="Itoh H."/>
            <person name="Senoo K."/>
        </authorList>
    </citation>
    <scope>NUCLEOTIDE SEQUENCE [LARGE SCALE GENOMIC DNA]</scope>
    <source>
        <strain evidence="12 13">Red111</strain>
    </source>
</reference>
<evidence type="ECO:0000256" key="10">
    <source>
        <dbReference type="HAMAP-Rule" id="MF_00120"/>
    </source>
</evidence>
<comment type="subunit">
    <text evidence="2 10">Heterotrimer of A, B and C subunits.</text>
</comment>
<comment type="similarity">
    <text evidence="1 10">Belongs to the amidase family. GatA subfamily.</text>
</comment>
<feature type="domain" description="Amidase" evidence="11">
    <location>
        <begin position="24"/>
        <end position="466"/>
    </location>
</feature>
<dbReference type="GO" id="GO:0030956">
    <property type="term" value="C:glutamyl-tRNA(Gln) amidotransferase complex"/>
    <property type="evidence" value="ECO:0007669"/>
    <property type="project" value="InterPro"/>
</dbReference>
<dbReference type="HAMAP" id="MF_00120">
    <property type="entry name" value="GatA"/>
    <property type="match status" value="1"/>
</dbReference>
<evidence type="ECO:0000313" key="12">
    <source>
        <dbReference type="EMBL" id="TGU75030.1"/>
    </source>
</evidence>
<dbReference type="AlphaFoldDB" id="A0A4S1CNW7"/>
<keyword evidence="13" id="KW-1185">Reference proteome</keyword>
<dbReference type="RefSeq" id="WP_135869341.1">
    <property type="nucleotide sequence ID" value="NZ_SRSC01000001.1"/>
</dbReference>
<evidence type="ECO:0000256" key="2">
    <source>
        <dbReference type="ARBA" id="ARBA00011123"/>
    </source>
</evidence>
<proteinExistence type="inferred from homology"/>
<dbReference type="GO" id="GO:0016740">
    <property type="term" value="F:transferase activity"/>
    <property type="evidence" value="ECO:0007669"/>
    <property type="project" value="UniProtKB-KW"/>
</dbReference>
<dbReference type="PANTHER" id="PTHR11895:SF151">
    <property type="entry name" value="GLUTAMYL-TRNA(GLN) AMIDOTRANSFERASE SUBUNIT A"/>
    <property type="match status" value="1"/>
</dbReference>
<dbReference type="GO" id="GO:0006412">
    <property type="term" value="P:translation"/>
    <property type="evidence" value="ECO:0007669"/>
    <property type="project" value="UniProtKB-UniRule"/>
</dbReference>
<comment type="caution">
    <text evidence="12">The sequence shown here is derived from an EMBL/GenBank/DDBJ whole genome shotgun (WGS) entry which is preliminary data.</text>
</comment>
<dbReference type="GO" id="GO:0005524">
    <property type="term" value="F:ATP binding"/>
    <property type="evidence" value="ECO:0007669"/>
    <property type="project" value="UniProtKB-KW"/>
</dbReference>
<feature type="active site" description="Charge relay system" evidence="10">
    <location>
        <position position="78"/>
    </location>
</feature>
<dbReference type="InterPro" id="IPR000120">
    <property type="entry name" value="Amidase"/>
</dbReference>
<evidence type="ECO:0000256" key="9">
    <source>
        <dbReference type="ARBA" id="ARBA00047407"/>
    </source>
</evidence>
<dbReference type="NCBIfam" id="TIGR00132">
    <property type="entry name" value="gatA"/>
    <property type="match status" value="1"/>
</dbReference>
<feature type="active site" description="Acyl-ester intermediate" evidence="10">
    <location>
        <position position="177"/>
    </location>
</feature>
<keyword evidence="8 10" id="KW-0648">Protein biosynthesis</keyword>
<organism evidence="12 13">
    <name type="scientific">Geomonas terrae</name>
    <dbReference type="NCBI Taxonomy" id="2562681"/>
    <lineage>
        <taxon>Bacteria</taxon>
        <taxon>Pseudomonadati</taxon>
        <taxon>Thermodesulfobacteriota</taxon>
        <taxon>Desulfuromonadia</taxon>
        <taxon>Geobacterales</taxon>
        <taxon>Geobacteraceae</taxon>
        <taxon>Geomonas</taxon>
    </lineage>
</organism>
<dbReference type="SUPFAM" id="SSF75304">
    <property type="entry name" value="Amidase signature (AS) enzymes"/>
    <property type="match status" value="1"/>
</dbReference>
<dbReference type="GO" id="GO:0050567">
    <property type="term" value="F:glutaminyl-tRNA synthase (glutamine-hydrolyzing) activity"/>
    <property type="evidence" value="ECO:0007669"/>
    <property type="project" value="UniProtKB-UniRule"/>
</dbReference>
<evidence type="ECO:0000256" key="6">
    <source>
        <dbReference type="ARBA" id="ARBA00022741"/>
    </source>
</evidence>
<dbReference type="EMBL" id="SRSC01000001">
    <property type="protein sequence ID" value="TGU75030.1"/>
    <property type="molecule type" value="Genomic_DNA"/>
</dbReference>
<dbReference type="PANTHER" id="PTHR11895">
    <property type="entry name" value="TRANSAMIDASE"/>
    <property type="match status" value="1"/>
</dbReference>
<evidence type="ECO:0000256" key="4">
    <source>
        <dbReference type="ARBA" id="ARBA00014428"/>
    </source>
</evidence>
<dbReference type="InterPro" id="IPR023631">
    <property type="entry name" value="Amidase_dom"/>
</dbReference>
<accession>A0A4S1CNW7</accession>
<evidence type="ECO:0000259" key="11">
    <source>
        <dbReference type="Pfam" id="PF01425"/>
    </source>
</evidence>
<keyword evidence="12" id="KW-0808">Transferase</keyword>
<feature type="active site" description="Charge relay system" evidence="10">
    <location>
        <position position="153"/>
    </location>
</feature>
<dbReference type="Gene3D" id="3.90.1300.10">
    <property type="entry name" value="Amidase signature (AS) domain"/>
    <property type="match status" value="1"/>
</dbReference>